<protein>
    <submittedName>
        <fullName evidence="2">Uncharacterized protein</fullName>
    </submittedName>
</protein>
<dbReference type="Proteomes" id="UP001283361">
    <property type="component" value="Unassembled WGS sequence"/>
</dbReference>
<proteinExistence type="predicted"/>
<evidence type="ECO:0000313" key="2">
    <source>
        <dbReference type="EMBL" id="KAK3803730.1"/>
    </source>
</evidence>
<evidence type="ECO:0000313" key="3">
    <source>
        <dbReference type="Proteomes" id="UP001283361"/>
    </source>
</evidence>
<reference evidence="2" key="1">
    <citation type="journal article" date="2023" name="G3 (Bethesda)">
        <title>A reference genome for the long-term kleptoplast-retaining sea slug Elysia crispata morphotype clarki.</title>
        <authorList>
            <person name="Eastman K.E."/>
            <person name="Pendleton A.L."/>
            <person name="Shaikh M.A."/>
            <person name="Suttiyut T."/>
            <person name="Ogas R."/>
            <person name="Tomko P."/>
            <person name="Gavelis G."/>
            <person name="Widhalm J.R."/>
            <person name="Wisecaver J.H."/>
        </authorList>
    </citation>
    <scope>NUCLEOTIDE SEQUENCE</scope>
    <source>
        <strain evidence="2">ECLA1</strain>
    </source>
</reference>
<comment type="caution">
    <text evidence="2">The sequence shown here is derived from an EMBL/GenBank/DDBJ whole genome shotgun (WGS) entry which is preliminary data.</text>
</comment>
<keyword evidence="1" id="KW-0732">Signal</keyword>
<gene>
    <name evidence="2" type="ORF">RRG08_017694</name>
</gene>
<accession>A0AAE1EEC6</accession>
<evidence type="ECO:0000256" key="1">
    <source>
        <dbReference type="SAM" id="SignalP"/>
    </source>
</evidence>
<name>A0AAE1EEC6_9GAST</name>
<dbReference type="EMBL" id="JAWDGP010000099">
    <property type="protein sequence ID" value="KAK3803730.1"/>
    <property type="molecule type" value="Genomic_DNA"/>
</dbReference>
<feature type="chain" id="PRO_5042037856" evidence="1">
    <location>
        <begin position="20"/>
        <end position="188"/>
    </location>
</feature>
<keyword evidence="3" id="KW-1185">Reference proteome</keyword>
<dbReference type="AlphaFoldDB" id="A0AAE1EEC6"/>
<sequence length="188" mass="21011">MKASVLILCWSLCAVPAATVDFFTIFPKCASGFVCYLGNRRFIRDDAGTRFCCSSRRDDAKRPKLPVQVCFCQDVVSSPRQSHPQNLERTVEFINTQLLVSSSTTQLCGVTMKASVFILCWSLCAVPAATLDLMAAFPKCTSGYVCYTENRPFIRDYAGERLCCDDAEPPKLPLQFLRPNFDSECRCV</sequence>
<organism evidence="2 3">
    <name type="scientific">Elysia crispata</name>
    <name type="common">lettuce slug</name>
    <dbReference type="NCBI Taxonomy" id="231223"/>
    <lineage>
        <taxon>Eukaryota</taxon>
        <taxon>Metazoa</taxon>
        <taxon>Spiralia</taxon>
        <taxon>Lophotrochozoa</taxon>
        <taxon>Mollusca</taxon>
        <taxon>Gastropoda</taxon>
        <taxon>Heterobranchia</taxon>
        <taxon>Euthyneura</taxon>
        <taxon>Panpulmonata</taxon>
        <taxon>Sacoglossa</taxon>
        <taxon>Placobranchoidea</taxon>
        <taxon>Plakobranchidae</taxon>
        <taxon>Elysia</taxon>
    </lineage>
</organism>
<feature type="signal peptide" evidence="1">
    <location>
        <begin position="1"/>
        <end position="19"/>
    </location>
</feature>